<feature type="transmembrane region" description="Helical" evidence="10">
    <location>
        <begin position="37"/>
        <end position="58"/>
    </location>
</feature>
<keyword evidence="9" id="KW-0807">Transducer</keyword>
<feature type="transmembrane region" description="Helical" evidence="10">
    <location>
        <begin position="255"/>
        <end position="276"/>
    </location>
</feature>
<evidence type="ECO:0000256" key="2">
    <source>
        <dbReference type="ARBA" id="ARBA00022475"/>
    </source>
</evidence>
<dbReference type="GO" id="GO:0005886">
    <property type="term" value="C:plasma membrane"/>
    <property type="evidence" value="ECO:0007669"/>
    <property type="project" value="UniProtKB-SubCell"/>
</dbReference>
<keyword evidence="2" id="KW-1003">Cell membrane</keyword>
<feature type="non-terminal residue" evidence="11">
    <location>
        <position position="399"/>
    </location>
</feature>
<organism evidence="11 12">
    <name type="scientific">Cotesia congregata</name>
    <name type="common">Parasitoid wasp</name>
    <name type="synonym">Apanteles congregatus</name>
    <dbReference type="NCBI Taxonomy" id="51543"/>
    <lineage>
        <taxon>Eukaryota</taxon>
        <taxon>Metazoa</taxon>
        <taxon>Ecdysozoa</taxon>
        <taxon>Arthropoda</taxon>
        <taxon>Hexapoda</taxon>
        <taxon>Insecta</taxon>
        <taxon>Pterygota</taxon>
        <taxon>Neoptera</taxon>
        <taxon>Endopterygota</taxon>
        <taxon>Hymenoptera</taxon>
        <taxon>Apocrita</taxon>
        <taxon>Ichneumonoidea</taxon>
        <taxon>Braconidae</taxon>
        <taxon>Microgastrinae</taxon>
        <taxon>Cotesia</taxon>
    </lineage>
</organism>
<name>A0A8J2HSD1_COTCN</name>
<dbReference type="PANTHER" id="PTHR21137">
    <property type="entry name" value="ODORANT RECEPTOR"/>
    <property type="match status" value="1"/>
</dbReference>
<evidence type="ECO:0000313" key="12">
    <source>
        <dbReference type="Proteomes" id="UP000786811"/>
    </source>
</evidence>
<protein>
    <submittedName>
        <fullName evidence="11">Olfactory receptor 19.3</fullName>
    </submittedName>
</protein>
<keyword evidence="8 11" id="KW-0675">Receptor</keyword>
<gene>
    <name evidence="11" type="ORF">HICCMSTLAB_LOCUS13808</name>
</gene>
<comment type="subcellular location">
    <subcellularLocation>
        <location evidence="1">Cell membrane</location>
        <topology evidence="1">Multi-pass membrane protein</topology>
    </subcellularLocation>
</comment>
<keyword evidence="3" id="KW-0716">Sensory transduction</keyword>
<evidence type="ECO:0000256" key="5">
    <source>
        <dbReference type="ARBA" id="ARBA00022725"/>
    </source>
</evidence>
<reference evidence="11" key="1">
    <citation type="submission" date="2021-04" db="EMBL/GenBank/DDBJ databases">
        <authorList>
            <person name="Chebbi M.A.C M."/>
        </authorList>
    </citation>
    <scope>NUCLEOTIDE SEQUENCE</scope>
</reference>
<keyword evidence="6 10" id="KW-1133">Transmembrane helix</keyword>
<dbReference type="Pfam" id="PF02949">
    <property type="entry name" value="7tm_6"/>
    <property type="match status" value="1"/>
</dbReference>
<evidence type="ECO:0000256" key="10">
    <source>
        <dbReference type="SAM" id="Phobius"/>
    </source>
</evidence>
<evidence type="ECO:0000256" key="4">
    <source>
        <dbReference type="ARBA" id="ARBA00022692"/>
    </source>
</evidence>
<dbReference type="AlphaFoldDB" id="A0A8J2HSD1"/>
<keyword evidence="7 10" id="KW-0472">Membrane</keyword>
<dbReference type="GO" id="GO:0004984">
    <property type="term" value="F:olfactory receptor activity"/>
    <property type="evidence" value="ECO:0007669"/>
    <property type="project" value="InterPro"/>
</dbReference>
<keyword evidence="12" id="KW-1185">Reference proteome</keyword>
<keyword evidence="5" id="KW-0552">Olfaction</keyword>
<evidence type="ECO:0000256" key="1">
    <source>
        <dbReference type="ARBA" id="ARBA00004651"/>
    </source>
</evidence>
<sequence>MTENNVSDYITYREVTKKLMTIIGLWPYENSSFFYRLVPYIQISLNLGMALAIFGFVLDHFPNIGLVTRGLSIMTSFITVVCLVINQKELVELHTNLDPYFDKLLTNSKLTKIVLKKVKAYRFLSWTLTFCVFTCLAAYIIGPLVYITNCYFNKITITKYPLVYPSGYPWKIPSNGFVYKIHFIFETLATSALFFVTCSVDSLFTLYVFQMVAQLREMSYCITHIENEDDRQEVVCKCVNQYEKLMRSKYILEKIYGPTILWIMGTNAIVLCALLFQVSQMKSISIIRGMLIGAYVGIKVTQTFMYAYGGSKITEESEYYRNAVYAANWYGNKKLMAYVIITLSQKPLILTACNFAYVSVDIFVKAIDYLKINKLTNKFFSQVLNTTISYFFLLQTLDE</sequence>
<evidence type="ECO:0000256" key="9">
    <source>
        <dbReference type="ARBA" id="ARBA00023224"/>
    </source>
</evidence>
<dbReference type="Proteomes" id="UP000786811">
    <property type="component" value="Unassembled WGS sequence"/>
</dbReference>
<evidence type="ECO:0000313" key="11">
    <source>
        <dbReference type="EMBL" id="CAG5109172.1"/>
    </source>
</evidence>
<dbReference type="GO" id="GO:0005549">
    <property type="term" value="F:odorant binding"/>
    <property type="evidence" value="ECO:0007669"/>
    <property type="project" value="InterPro"/>
</dbReference>
<feature type="transmembrane region" description="Helical" evidence="10">
    <location>
        <begin position="64"/>
        <end position="85"/>
    </location>
</feature>
<proteinExistence type="predicted"/>
<comment type="caution">
    <text evidence="11">The sequence shown here is derived from an EMBL/GenBank/DDBJ whole genome shotgun (WGS) entry which is preliminary data.</text>
</comment>
<dbReference type="OrthoDB" id="7548151at2759"/>
<evidence type="ECO:0000256" key="3">
    <source>
        <dbReference type="ARBA" id="ARBA00022606"/>
    </source>
</evidence>
<dbReference type="EMBL" id="CAJNRD030001124">
    <property type="protein sequence ID" value="CAG5109172.1"/>
    <property type="molecule type" value="Genomic_DNA"/>
</dbReference>
<evidence type="ECO:0000256" key="7">
    <source>
        <dbReference type="ARBA" id="ARBA00023136"/>
    </source>
</evidence>
<feature type="transmembrane region" description="Helical" evidence="10">
    <location>
        <begin position="183"/>
        <end position="209"/>
    </location>
</feature>
<evidence type="ECO:0000256" key="8">
    <source>
        <dbReference type="ARBA" id="ARBA00023170"/>
    </source>
</evidence>
<dbReference type="InterPro" id="IPR004117">
    <property type="entry name" value="7tm6_olfct_rcpt"/>
</dbReference>
<keyword evidence="4 10" id="KW-0812">Transmembrane</keyword>
<dbReference type="GO" id="GO:0007165">
    <property type="term" value="P:signal transduction"/>
    <property type="evidence" value="ECO:0007669"/>
    <property type="project" value="UniProtKB-KW"/>
</dbReference>
<feature type="transmembrane region" description="Helical" evidence="10">
    <location>
        <begin position="123"/>
        <end position="146"/>
    </location>
</feature>
<accession>A0A8J2HSD1</accession>
<evidence type="ECO:0000256" key="6">
    <source>
        <dbReference type="ARBA" id="ARBA00022989"/>
    </source>
</evidence>
<dbReference type="PANTHER" id="PTHR21137:SF35">
    <property type="entry name" value="ODORANT RECEPTOR 19A-RELATED"/>
    <property type="match status" value="1"/>
</dbReference>